<dbReference type="OrthoDB" id="5926790at2759"/>
<dbReference type="GO" id="GO:0047631">
    <property type="term" value="F:ADP-ribose diphosphatase activity"/>
    <property type="evidence" value="ECO:0007669"/>
    <property type="project" value="InterPro"/>
</dbReference>
<dbReference type="PANTHER" id="PTHR13030">
    <property type="entry name" value="NUDIX HYDROLASE"/>
    <property type="match status" value="1"/>
</dbReference>
<protein>
    <submittedName>
        <fullName evidence="1">Putative nudix hydrolase 6</fullName>
    </submittedName>
</protein>
<evidence type="ECO:0000313" key="1">
    <source>
        <dbReference type="EMBL" id="CDW59340.1"/>
    </source>
</evidence>
<sequence>MRPTFHVNPTAATLVASDPKRFRDPLFKPRFNVKDGKIDRRRVRTDCGRLTYPVQKGIPANPAGITGYSGLGLFRRWGPNVYMKVLIVRGCETEIACFKNLLIPDVACHFRRENNQVYVLWKKNGTSFFKGFVDDTDEAFPEPLFDLFTRALYMAKVERPERTALIQEARKSSKLYISGSVPHPWNTDNAWLEINNYVLRCDKNPTLCIPFLRHVRHDYEWRPWEGMHTVKQLLAELRRYDIQGYHVTPDYSAYCMPK</sequence>
<dbReference type="PANTHER" id="PTHR13030:SF8">
    <property type="entry name" value="ADP-RIBOSE PYROPHOSPHATASE, MITOCHONDRIAL"/>
    <property type="match status" value="1"/>
</dbReference>
<reference evidence="1" key="2">
    <citation type="submission" date="2014-03" db="EMBL/GenBank/DDBJ databases">
        <title>The whipworm genome and dual-species transcriptomics of an intimate host-pathogen interaction.</title>
        <authorList>
            <person name="Foth B.J."/>
            <person name="Tsai I.J."/>
            <person name="Reid A.J."/>
            <person name="Bancroft A.J."/>
            <person name="Nichol S."/>
            <person name="Tracey A."/>
            <person name="Holroyd N."/>
            <person name="Cotton J.A."/>
            <person name="Stanley E.J."/>
            <person name="Zarowiecki M."/>
            <person name="Liu J.Z."/>
            <person name="Huckvale T."/>
            <person name="Cooper P.J."/>
            <person name="Grencis R.K."/>
            <person name="Berriman M."/>
        </authorList>
    </citation>
    <scope>NUCLEOTIDE SEQUENCE [LARGE SCALE GENOMIC DNA]</scope>
</reference>
<organism evidence="1 2">
    <name type="scientific">Trichuris trichiura</name>
    <name type="common">Whipworm</name>
    <name type="synonym">Trichocephalus trichiurus</name>
    <dbReference type="NCBI Taxonomy" id="36087"/>
    <lineage>
        <taxon>Eukaryota</taxon>
        <taxon>Metazoa</taxon>
        <taxon>Ecdysozoa</taxon>
        <taxon>Nematoda</taxon>
        <taxon>Enoplea</taxon>
        <taxon>Dorylaimia</taxon>
        <taxon>Trichinellida</taxon>
        <taxon>Trichuridae</taxon>
        <taxon>Trichuris</taxon>
    </lineage>
</organism>
<dbReference type="InterPro" id="IPR039989">
    <property type="entry name" value="NUDT9"/>
</dbReference>
<keyword evidence="1" id="KW-0378">Hydrolase</keyword>
<accession>A0A077ZL53</accession>
<gene>
    <name evidence="1" type="ORF">TTRE_0000767201</name>
</gene>
<dbReference type="Proteomes" id="UP000030665">
    <property type="component" value="Unassembled WGS sequence"/>
</dbReference>
<dbReference type="AlphaFoldDB" id="A0A077ZL53"/>
<keyword evidence="2" id="KW-1185">Reference proteome</keyword>
<proteinExistence type="predicted"/>
<name>A0A077ZL53_TRITR</name>
<dbReference type="EMBL" id="HG806563">
    <property type="protein sequence ID" value="CDW59340.1"/>
    <property type="molecule type" value="Genomic_DNA"/>
</dbReference>
<evidence type="ECO:0000313" key="2">
    <source>
        <dbReference type="Proteomes" id="UP000030665"/>
    </source>
</evidence>
<reference evidence="1" key="1">
    <citation type="submission" date="2014-01" db="EMBL/GenBank/DDBJ databases">
        <authorList>
            <person name="Aslett M."/>
        </authorList>
    </citation>
    <scope>NUCLEOTIDE SEQUENCE</scope>
</reference>
<dbReference type="Pfam" id="PF25969">
    <property type="entry name" value="NUDT9_N"/>
    <property type="match status" value="1"/>
</dbReference>